<keyword evidence="4" id="KW-1185">Reference proteome</keyword>
<sequence>MELPLIVGVDGSESSLRAVDWAVDEADRLRLTVRLVHASLWEYYEGAGLPFTPATTSPHGIGDQAGHIVAAAVDRAGRRNPEVKVDTEVLAEDTEAALLRAARNATALVTGSRGRGPLAGLLLGSVSLALASRAPCPVIVVRGSEIAGNAEHGRILLGVGDATTGSAAIRFAFREAAARRCTLDAVRAWRCPAHATADHPLLTGTQARQHKEHASVLLDDALRIPVCDHPEVAVRRAVVEGHAHKVLTDRSAAADLLILGARRRHGHIGLQLGRVAHTLLHHADCPVAVVPQRG</sequence>
<dbReference type="Proteomes" id="UP000634780">
    <property type="component" value="Unassembled WGS sequence"/>
</dbReference>
<proteinExistence type="inferred from homology"/>
<comment type="similarity">
    <text evidence="1">Belongs to the universal stress protein A family.</text>
</comment>
<dbReference type="Pfam" id="PF00582">
    <property type="entry name" value="Usp"/>
    <property type="match status" value="2"/>
</dbReference>
<evidence type="ECO:0000313" key="4">
    <source>
        <dbReference type="Proteomes" id="UP000634780"/>
    </source>
</evidence>
<dbReference type="InterPro" id="IPR014729">
    <property type="entry name" value="Rossmann-like_a/b/a_fold"/>
</dbReference>
<evidence type="ECO:0000256" key="1">
    <source>
        <dbReference type="ARBA" id="ARBA00008791"/>
    </source>
</evidence>
<evidence type="ECO:0000259" key="2">
    <source>
        <dbReference type="Pfam" id="PF00582"/>
    </source>
</evidence>
<accession>A0ABS0XFB2</accession>
<evidence type="ECO:0000313" key="3">
    <source>
        <dbReference type="EMBL" id="MBJ3811898.1"/>
    </source>
</evidence>
<dbReference type="SUPFAM" id="SSF52402">
    <property type="entry name" value="Adenine nucleotide alpha hydrolases-like"/>
    <property type="match status" value="2"/>
</dbReference>
<organism evidence="3 4">
    <name type="scientific">Streptomyces flavofungini</name>
    <dbReference type="NCBI Taxonomy" id="68200"/>
    <lineage>
        <taxon>Bacteria</taxon>
        <taxon>Bacillati</taxon>
        <taxon>Actinomycetota</taxon>
        <taxon>Actinomycetes</taxon>
        <taxon>Kitasatosporales</taxon>
        <taxon>Streptomycetaceae</taxon>
        <taxon>Streptomyces</taxon>
    </lineage>
</organism>
<gene>
    <name evidence="3" type="ORF">JGB26_33260</name>
</gene>
<dbReference type="PANTHER" id="PTHR31964:SF113">
    <property type="entry name" value="USPA DOMAIN-CONTAINING PROTEIN"/>
    <property type="match status" value="1"/>
</dbReference>
<reference evidence="3 4" key="1">
    <citation type="submission" date="2020-12" db="EMBL/GenBank/DDBJ databases">
        <title>Streptomyces typhae sp. nov., a novel endophytic actinomycete isolated from the root of cattail pollen (Typha angustifolia L.).</title>
        <authorList>
            <person name="Peng C."/>
            <person name="Liu C."/>
        </authorList>
    </citation>
    <scope>NUCLEOTIDE SEQUENCE [LARGE SCALE GENOMIC DNA]</scope>
    <source>
        <strain evidence="3 4">JCM 4753</strain>
    </source>
</reference>
<dbReference type="PANTHER" id="PTHR31964">
    <property type="entry name" value="ADENINE NUCLEOTIDE ALPHA HYDROLASES-LIKE SUPERFAMILY PROTEIN"/>
    <property type="match status" value="1"/>
</dbReference>
<dbReference type="RefSeq" id="WP_190115088.1">
    <property type="nucleotide sequence ID" value="NZ_BMVR01000003.1"/>
</dbReference>
<protein>
    <submittedName>
        <fullName evidence="3">Universal stress protein</fullName>
    </submittedName>
</protein>
<dbReference type="EMBL" id="JAEKOZ010000031">
    <property type="protein sequence ID" value="MBJ3811898.1"/>
    <property type="molecule type" value="Genomic_DNA"/>
</dbReference>
<dbReference type="Gene3D" id="3.40.50.620">
    <property type="entry name" value="HUPs"/>
    <property type="match status" value="2"/>
</dbReference>
<name>A0ABS0XFB2_9ACTN</name>
<dbReference type="InterPro" id="IPR006015">
    <property type="entry name" value="Universal_stress_UspA"/>
</dbReference>
<dbReference type="InterPro" id="IPR006016">
    <property type="entry name" value="UspA"/>
</dbReference>
<comment type="caution">
    <text evidence="3">The sequence shown here is derived from an EMBL/GenBank/DDBJ whole genome shotgun (WGS) entry which is preliminary data.</text>
</comment>
<feature type="domain" description="UspA" evidence="2">
    <location>
        <begin position="154"/>
        <end position="291"/>
    </location>
</feature>
<feature type="domain" description="UspA" evidence="2">
    <location>
        <begin position="5"/>
        <end position="142"/>
    </location>
</feature>
<dbReference type="PRINTS" id="PR01438">
    <property type="entry name" value="UNVRSLSTRESS"/>
</dbReference>